<evidence type="ECO:0000259" key="1">
    <source>
        <dbReference type="PROSITE" id="PS51384"/>
    </source>
</evidence>
<accession>A0A2K9DLM4</accession>
<dbReference type="InterPro" id="IPR017927">
    <property type="entry name" value="FAD-bd_FR_type"/>
</dbReference>
<dbReference type="Gene3D" id="3.40.50.80">
    <property type="entry name" value="Nucleotide-binding domain of ferredoxin-NADP reductase (FNR) module"/>
    <property type="match status" value="1"/>
</dbReference>
<name>A0A2K9DLM4_9MICO</name>
<feature type="domain" description="FAD-binding FR-type" evidence="1">
    <location>
        <begin position="14"/>
        <end position="157"/>
    </location>
</feature>
<dbReference type="AlphaFoldDB" id="A0A2K9DLM4"/>
<dbReference type="KEGG" id="mhos:CXR34_07255"/>
<dbReference type="SUPFAM" id="SSF63380">
    <property type="entry name" value="Riboflavin synthase domain-like"/>
    <property type="match status" value="1"/>
</dbReference>
<dbReference type="PROSITE" id="PS51384">
    <property type="entry name" value="FAD_FR"/>
    <property type="match status" value="1"/>
</dbReference>
<dbReference type="InterPro" id="IPR039374">
    <property type="entry name" value="SIP_fam"/>
</dbReference>
<dbReference type="RefSeq" id="WP_101306044.1">
    <property type="nucleotide sequence ID" value="NZ_CP025299.1"/>
</dbReference>
<gene>
    <name evidence="2" type="ORF">CXR34_07255</name>
</gene>
<dbReference type="CDD" id="cd06193">
    <property type="entry name" value="siderophore_interacting"/>
    <property type="match status" value="1"/>
</dbReference>
<dbReference type="PANTHER" id="PTHR30157">
    <property type="entry name" value="FERRIC REDUCTASE, NADPH-DEPENDENT"/>
    <property type="match status" value="1"/>
</dbReference>
<organism evidence="2 3">
    <name type="scientific">Microbacterium hominis</name>
    <dbReference type="NCBI Taxonomy" id="162426"/>
    <lineage>
        <taxon>Bacteria</taxon>
        <taxon>Bacillati</taxon>
        <taxon>Actinomycetota</taxon>
        <taxon>Actinomycetes</taxon>
        <taxon>Micrococcales</taxon>
        <taxon>Microbacteriaceae</taxon>
        <taxon>Microbacterium</taxon>
    </lineage>
</organism>
<dbReference type="InterPro" id="IPR039261">
    <property type="entry name" value="FNR_nucleotide-bd"/>
</dbReference>
<evidence type="ECO:0000313" key="3">
    <source>
        <dbReference type="Proteomes" id="UP000233276"/>
    </source>
</evidence>
<dbReference type="InterPro" id="IPR017938">
    <property type="entry name" value="Riboflavin_synthase-like_b-brl"/>
</dbReference>
<dbReference type="PANTHER" id="PTHR30157:SF0">
    <property type="entry name" value="NADPH-DEPENDENT FERRIC-CHELATE REDUCTASE"/>
    <property type="match status" value="1"/>
</dbReference>
<sequence length="293" mass="31564">MSRSNGGDERPWEYSAFPVTVARVRDVSPNFRRVTISGAAVRHFAPWGLDQRIKLVLPLAGIGFVDVGLTREPTPHPRDWYTRWKSLPEERRNPLRTYTPSAIRPEDGEIDVDVFLHQPAGPASHWARTCRPGDELIVTGPDARCGYTGYGIHFTPPVPPSRLLLVGDESAVPAIRNIVRAQPPEVSIEVLADVADAADLLDDDLRAITTLARPVPAAVTGGVTGGALEGLVREWADAESAAFGGADDGGYVWIAGETAAVARIRRHLTATAGIAPTQISFLGYWKQGGPLVG</sequence>
<dbReference type="Gene3D" id="2.40.30.10">
    <property type="entry name" value="Translation factors"/>
    <property type="match status" value="1"/>
</dbReference>
<protein>
    <submittedName>
        <fullName evidence="2">Siderophore-interacting protein</fullName>
    </submittedName>
</protein>
<dbReference type="Proteomes" id="UP000233276">
    <property type="component" value="Chromosome"/>
</dbReference>
<dbReference type="GO" id="GO:0016491">
    <property type="term" value="F:oxidoreductase activity"/>
    <property type="evidence" value="ECO:0007669"/>
    <property type="project" value="InterPro"/>
</dbReference>
<dbReference type="InterPro" id="IPR007037">
    <property type="entry name" value="SIP_rossman_dom"/>
</dbReference>
<dbReference type="Pfam" id="PF08021">
    <property type="entry name" value="FAD_binding_9"/>
    <property type="match status" value="1"/>
</dbReference>
<dbReference type="Pfam" id="PF04954">
    <property type="entry name" value="SIP"/>
    <property type="match status" value="1"/>
</dbReference>
<reference evidence="2 3" key="1">
    <citation type="submission" date="2017-12" db="EMBL/GenBank/DDBJ databases">
        <title>Isolation and characterization of estrogens degradatiion strain Microbacterium hominis SJTG1.</title>
        <authorList>
            <person name="Xiong W."/>
            <person name="Yin C."/>
            <person name="Zheng D."/>
            <person name="Liang R."/>
        </authorList>
    </citation>
    <scope>NUCLEOTIDE SEQUENCE [LARGE SCALE GENOMIC DNA]</scope>
    <source>
        <strain evidence="2 3">SJTG1</strain>
    </source>
</reference>
<evidence type="ECO:0000313" key="2">
    <source>
        <dbReference type="EMBL" id="AUG29278.1"/>
    </source>
</evidence>
<dbReference type="EMBL" id="CP025299">
    <property type="protein sequence ID" value="AUG29278.1"/>
    <property type="molecule type" value="Genomic_DNA"/>
</dbReference>
<dbReference type="InterPro" id="IPR013113">
    <property type="entry name" value="SIP_FAD-bd"/>
</dbReference>
<proteinExistence type="predicted"/>